<evidence type="ECO:0000259" key="1">
    <source>
        <dbReference type="Pfam" id="PF25547"/>
    </source>
</evidence>
<evidence type="ECO:0000313" key="2">
    <source>
        <dbReference type="EMBL" id="MBR7832952.1"/>
    </source>
</evidence>
<comment type="caution">
    <text evidence="2">The sequence shown here is derived from an EMBL/GenBank/DDBJ whole genome shotgun (WGS) entry which is preliminary data.</text>
</comment>
<proteinExistence type="predicted"/>
<organism evidence="2 3">
    <name type="scientific">Actinospica durhamensis</name>
    <dbReference type="NCBI Taxonomy" id="1508375"/>
    <lineage>
        <taxon>Bacteria</taxon>
        <taxon>Bacillati</taxon>
        <taxon>Actinomycetota</taxon>
        <taxon>Actinomycetes</taxon>
        <taxon>Catenulisporales</taxon>
        <taxon>Actinospicaceae</taxon>
        <taxon>Actinospica</taxon>
    </lineage>
</organism>
<dbReference type="RefSeq" id="WP_212527476.1">
    <property type="nucleotide sequence ID" value="NZ_JAGSOG010000019.1"/>
</dbReference>
<dbReference type="Proteomes" id="UP000675781">
    <property type="component" value="Unassembled WGS sequence"/>
</dbReference>
<dbReference type="InterPro" id="IPR057746">
    <property type="entry name" value="CpnT-like_N"/>
</dbReference>
<keyword evidence="3" id="KW-1185">Reference proteome</keyword>
<sequence length="205" mass="20916">MSIQLPSQLTSCLNLVGIPWPDIDEDQLHNWATQVRTYADNTSDTHDAAHAKVKSLASTTSGDAYDALSAGWESATNTHMKDMVSGCHLFADALDAAADVVVVVKGAIIAALTALAVQIAAAQAAAPLTGGTSEASIPVFVQTAQTTVQGQLANLAQQVIGGLLQAVATPLENTIASAVEGMIFPGIRLGSTTSATTSTATPTTS</sequence>
<dbReference type="AlphaFoldDB" id="A0A941EJY9"/>
<dbReference type="EMBL" id="JAGSOG010000019">
    <property type="protein sequence ID" value="MBR7832952.1"/>
    <property type="molecule type" value="Genomic_DNA"/>
</dbReference>
<name>A0A941EJY9_9ACTN</name>
<feature type="domain" description="Outer membrane channel protein CpnT-like N-terminal" evidence="1">
    <location>
        <begin position="19"/>
        <end position="140"/>
    </location>
</feature>
<reference evidence="2" key="1">
    <citation type="submission" date="2021-04" db="EMBL/GenBank/DDBJ databases">
        <title>Genome based classification of Actinospica acidithermotolerans sp. nov., an actinobacterium isolated from an Indonesian hot spring.</title>
        <authorList>
            <person name="Kusuma A.B."/>
            <person name="Putra K.E."/>
            <person name="Nafisah S."/>
            <person name="Loh J."/>
            <person name="Nouioui I."/>
            <person name="Goodfellow M."/>
        </authorList>
    </citation>
    <scope>NUCLEOTIDE SEQUENCE</scope>
    <source>
        <strain evidence="2">CSCA 57</strain>
    </source>
</reference>
<dbReference type="Gene3D" id="1.10.287.1060">
    <property type="entry name" value="ESAT-6-like"/>
    <property type="match status" value="1"/>
</dbReference>
<evidence type="ECO:0000313" key="3">
    <source>
        <dbReference type="Proteomes" id="UP000675781"/>
    </source>
</evidence>
<accession>A0A941EJY9</accession>
<gene>
    <name evidence="2" type="ORF">KDL01_06745</name>
</gene>
<dbReference type="Pfam" id="PF25547">
    <property type="entry name" value="WXG100_2"/>
    <property type="match status" value="1"/>
</dbReference>
<protein>
    <recommendedName>
        <fullName evidence="1">Outer membrane channel protein CpnT-like N-terminal domain-containing protein</fullName>
    </recommendedName>
</protein>